<dbReference type="AlphaFoldDB" id="A0A831TZF1"/>
<proteinExistence type="predicted"/>
<sequence>MIPAKEEVRRILEQLPDDTTLDDIQYHIYIRQKIDRALDDVIAGRTISEDEFDKRMAKWLEP</sequence>
<dbReference type="EMBL" id="DSOV01000004">
    <property type="protein sequence ID" value="HEN40949.1"/>
    <property type="molecule type" value="Genomic_DNA"/>
</dbReference>
<accession>A0A831TZF1</accession>
<protein>
    <submittedName>
        <fullName evidence="1">Uncharacterized protein</fullName>
    </submittedName>
</protein>
<reference evidence="1" key="1">
    <citation type="journal article" date="2020" name="mSystems">
        <title>Genome- and Community-Level Interaction Insights into Carbon Utilization and Element Cycling Functions of Hydrothermarchaeota in Hydrothermal Sediment.</title>
        <authorList>
            <person name="Zhou Z."/>
            <person name="Liu Y."/>
            <person name="Xu W."/>
            <person name="Pan J."/>
            <person name="Luo Z.H."/>
            <person name="Li M."/>
        </authorList>
    </citation>
    <scope>NUCLEOTIDE SEQUENCE [LARGE SCALE GENOMIC DNA]</scope>
    <source>
        <strain evidence="1">SpSt-349</strain>
    </source>
</reference>
<organism evidence="1">
    <name type="scientific">Geobacter metallireducens</name>
    <dbReference type="NCBI Taxonomy" id="28232"/>
    <lineage>
        <taxon>Bacteria</taxon>
        <taxon>Pseudomonadati</taxon>
        <taxon>Thermodesulfobacteriota</taxon>
        <taxon>Desulfuromonadia</taxon>
        <taxon>Geobacterales</taxon>
        <taxon>Geobacteraceae</taxon>
        <taxon>Geobacter</taxon>
    </lineage>
</organism>
<gene>
    <name evidence="1" type="ORF">ENQ87_01030</name>
</gene>
<comment type="caution">
    <text evidence="1">The sequence shown here is derived from an EMBL/GenBank/DDBJ whole genome shotgun (WGS) entry which is preliminary data.</text>
</comment>
<name>A0A831TZF1_GEOME</name>
<evidence type="ECO:0000313" key="1">
    <source>
        <dbReference type="EMBL" id="HEN40949.1"/>
    </source>
</evidence>